<dbReference type="GO" id="GO:0005524">
    <property type="term" value="F:ATP binding"/>
    <property type="evidence" value="ECO:0007669"/>
    <property type="project" value="UniProtKB-KW"/>
</dbReference>
<comment type="subcellular location">
    <subcellularLocation>
        <location evidence="1">Cytoplasm</location>
    </subcellularLocation>
</comment>
<dbReference type="AlphaFoldDB" id="A0A091C3G5"/>
<dbReference type="RefSeq" id="WP_028790539.1">
    <property type="nucleotide sequence ID" value="NZ_JPVT01000096.1"/>
</dbReference>
<keyword evidence="5" id="KW-0819">tRNA processing</keyword>
<evidence type="ECO:0000256" key="8">
    <source>
        <dbReference type="ARBA" id="ARBA00022840"/>
    </source>
</evidence>
<evidence type="ECO:0000313" key="12">
    <source>
        <dbReference type="Proteomes" id="UP000029381"/>
    </source>
</evidence>
<dbReference type="SUPFAM" id="SSF52540">
    <property type="entry name" value="P-loop containing nucleoside triphosphate hydrolases"/>
    <property type="match status" value="1"/>
</dbReference>
<dbReference type="PANTHER" id="PTHR33540">
    <property type="entry name" value="TRNA THREONYLCARBAMOYLADENOSINE BIOSYNTHESIS PROTEIN TSAE"/>
    <property type="match status" value="1"/>
</dbReference>
<dbReference type="EMBL" id="JPVT01000096">
    <property type="protein sequence ID" value="KFN91444.1"/>
    <property type="molecule type" value="Genomic_DNA"/>
</dbReference>
<evidence type="ECO:0000256" key="1">
    <source>
        <dbReference type="ARBA" id="ARBA00004496"/>
    </source>
</evidence>
<evidence type="ECO:0000256" key="9">
    <source>
        <dbReference type="ARBA" id="ARBA00022842"/>
    </source>
</evidence>
<dbReference type="PATRIC" id="fig|1302648.3.peg.998"/>
<keyword evidence="8" id="KW-0067">ATP-binding</keyword>
<gene>
    <name evidence="11" type="ORF">TMU3MR103_1028</name>
</gene>
<dbReference type="Pfam" id="PF02367">
    <property type="entry name" value="TsaE"/>
    <property type="match status" value="1"/>
</dbReference>
<reference evidence="11 12" key="1">
    <citation type="submission" date="2014-08" db="EMBL/GenBank/DDBJ databases">
        <title>Genome sequence of Tetragenococcus muriaticus.</title>
        <authorList>
            <person name="Chuea-nongthon C."/>
            <person name="Rodtong S."/>
            <person name="Yongsawatdigul J."/>
            <person name="Steele J.L."/>
            <person name="Liu X.-y."/>
            <person name="Speers J."/>
            <person name="Glasner J.D."/>
            <person name="Neeno-Eckwall E.C."/>
        </authorList>
    </citation>
    <scope>NUCLEOTIDE SEQUENCE [LARGE SCALE GENOMIC DNA]</scope>
    <source>
        <strain evidence="11 12">3MR10-3</strain>
    </source>
</reference>
<evidence type="ECO:0000256" key="3">
    <source>
        <dbReference type="ARBA" id="ARBA00019010"/>
    </source>
</evidence>
<evidence type="ECO:0000256" key="2">
    <source>
        <dbReference type="ARBA" id="ARBA00007599"/>
    </source>
</evidence>
<evidence type="ECO:0000313" key="11">
    <source>
        <dbReference type="EMBL" id="KFN91444.1"/>
    </source>
</evidence>
<dbReference type="Proteomes" id="UP000029381">
    <property type="component" value="Unassembled WGS sequence"/>
</dbReference>
<dbReference type="GO" id="GO:0046872">
    <property type="term" value="F:metal ion binding"/>
    <property type="evidence" value="ECO:0007669"/>
    <property type="project" value="UniProtKB-KW"/>
</dbReference>
<evidence type="ECO:0000256" key="5">
    <source>
        <dbReference type="ARBA" id="ARBA00022694"/>
    </source>
</evidence>
<sequence length="157" mass="17892">MIPLQNVNETKKFAIIIGKVAKAGDNLILTGDLGAGKTTLTKGIAEGMEIDQTVKSPTYTIIREYLDGRLPLYHMDVYRIETGAWDLGLDEYFEGEGLCVIEWGRQLQDAVPLDYLELVIEKDSEDENKRQVTLRDFGPYANVFKKRIEDGWEQYNE</sequence>
<dbReference type="InterPro" id="IPR027417">
    <property type="entry name" value="P-loop_NTPase"/>
</dbReference>
<protein>
    <recommendedName>
        <fullName evidence="3">tRNA threonylcarbamoyladenosine biosynthesis protein TsaE</fullName>
    </recommendedName>
    <alternativeName>
        <fullName evidence="10">t(6)A37 threonylcarbamoyladenosine biosynthesis protein TsaE</fullName>
    </alternativeName>
</protein>
<comment type="similarity">
    <text evidence="2">Belongs to the TsaE family.</text>
</comment>
<keyword evidence="7" id="KW-0547">Nucleotide-binding</keyword>
<accession>A0A091C3G5</accession>
<dbReference type="GO" id="GO:0005737">
    <property type="term" value="C:cytoplasm"/>
    <property type="evidence" value="ECO:0007669"/>
    <property type="project" value="UniProtKB-SubCell"/>
</dbReference>
<evidence type="ECO:0000256" key="7">
    <source>
        <dbReference type="ARBA" id="ARBA00022741"/>
    </source>
</evidence>
<organism evidence="11 12">
    <name type="scientific">Tetragenococcus muriaticus 3MR10-3</name>
    <dbReference type="NCBI Taxonomy" id="1302648"/>
    <lineage>
        <taxon>Bacteria</taxon>
        <taxon>Bacillati</taxon>
        <taxon>Bacillota</taxon>
        <taxon>Bacilli</taxon>
        <taxon>Lactobacillales</taxon>
        <taxon>Enterococcaceae</taxon>
        <taxon>Tetragenococcus</taxon>
    </lineage>
</organism>
<name>A0A091C3G5_9ENTE</name>
<dbReference type="GO" id="GO:0002949">
    <property type="term" value="P:tRNA threonylcarbamoyladenosine modification"/>
    <property type="evidence" value="ECO:0007669"/>
    <property type="project" value="InterPro"/>
</dbReference>
<dbReference type="NCBIfam" id="TIGR00150">
    <property type="entry name" value="T6A_YjeE"/>
    <property type="match status" value="1"/>
</dbReference>
<keyword evidence="4" id="KW-0963">Cytoplasm</keyword>
<evidence type="ECO:0000256" key="4">
    <source>
        <dbReference type="ARBA" id="ARBA00022490"/>
    </source>
</evidence>
<evidence type="ECO:0000256" key="6">
    <source>
        <dbReference type="ARBA" id="ARBA00022723"/>
    </source>
</evidence>
<proteinExistence type="inferred from homology"/>
<dbReference type="InterPro" id="IPR003442">
    <property type="entry name" value="T6A_TsaE"/>
</dbReference>
<keyword evidence="9" id="KW-0460">Magnesium</keyword>
<keyword evidence="6" id="KW-0479">Metal-binding</keyword>
<comment type="caution">
    <text evidence="11">The sequence shown here is derived from an EMBL/GenBank/DDBJ whole genome shotgun (WGS) entry which is preliminary data.</text>
</comment>
<dbReference type="PANTHER" id="PTHR33540:SF2">
    <property type="entry name" value="TRNA THREONYLCARBAMOYLADENOSINE BIOSYNTHESIS PROTEIN TSAE"/>
    <property type="match status" value="1"/>
</dbReference>
<keyword evidence="12" id="KW-1185">Reference proteome</keyword>
<evidence type="ECO:0000256" key="10">
    <source>
        <dbReference type="ARBA" id="ARBA00032441"/>
    </source>
</evidence>
<dbReference type="Gene3D" id="3.40.50.300">
    <property type="entry name" value="P-loop containing nucleotide triphosphate hydrolases"/>
    <property type="match status" value="1"/>
</dbReference>